<evidence type="ECO:0000256" key="1">
    <source>
        <dbReference type="ARBA" id="ARBA00023125"/>
    </source>
</evidence>
<keyword evidence="5" id="KW-1185">Reference proteome</keyword>
<reference evidence="4 5" key="1">
    <citation type="submission" date="2021-03" db="EMBL/GenBank/DDBJ databases">
        <title>Novel species identification of genus Shewanella.</title>
        <authorList>
            <person name="Liu G."/>
            <person name="Zhang Q."/>
        </authorList>
    </citation>
    <scope>NUCLEOTIDE SEQUENCE [LARGE SCALE GENOMIC DNA]</scope>
    <source>
        <strain evidence="4 5">FJAT-51800</strain>
    </source>
</reference>
<keyword evidence="2" id="KW-0233">DNA recombination</keyword>
<dbReference type="InterPro" id="IPR050639">
    <property type="entry name" value="SSR_resolvase"/>
</dbReference>
<dbReference type="PANTHER" id="PTHR30461">
    <property type="entry name" value="DNA-INVERTASE FROM LAMBDOID PROPHAGE"/>
    <property type="match status" value="1"/>
</dbReference>
<evidence type="ECO:0000313" key="5">
    <source>
        <dbReference type="Proteomes" id="UP000662770"/>
    </source>
</evidence>
<evidence type="ECO:0000259" key="3">
    <source>
        <dbReference type="PROSITE" id="PS51736"/>
    </source>
</evidence>
<dbReference type="SMART" id="SM00857">
    <property type="entry name" value="Resolvase"/>
    <property type="match status" value="1"/>
</dbReference>
<dbReference type="EMBL" id="CP071503">
    <property type="protein sequence ID" value="QSX35127.1"/>
    <property type="molecule type" value="Genomic_DNA"/>
</dbReference>
<dbReference type="InterPro" id="IPR006119">
    <property type="entry name" value="Resolv_N"/>
</dbReference>
<dbReference type="SUPFAM" id="SSF53041">
    <property type="entry name" value="Resolvase-like"/>
    <property type="match status" value="1"/>
</dbReference>
<accession>A0ABX7QUF9</accession>
<dbReference type="PANTHER" id="PTHR30461:SF2">
    <property type="entry name" value="SERINE RECOMBINASE PINE-RELATED"/>
    <property type="match status" value="1"/>
</dbReference>
<evidence type="ECO:0000313" key="4">
    <source>
        <dbReference type="EMBL" id="QSX35127.1"/>
    </source>
</evidence>
<proteinExistence type="predicted"/>
<name>A0ABX7QUF9_9GAMM</name>
<dbReference type="RefSeq" id="WP_207356321.1">
    <property type="nucleotide sequence ID" value="NZ_CP071503.1"/>
</dbReference>
<dbReference type="Pfam" id="PF00239">
    <property type="entry name" value="Resolvase"/>
    <property type="match status" value="1"/>
</dbReference>
<sequence length="555" mass="63547">MPAKPLLYTYIRFSTQEQAKGHSIERQLDYINRVAKEKGLEIDDALTMKDFGLSAYHETNIKRGALGQFLNAIDEGKVPAGSVLVVESIDRISRANPYQSLKTMIDIINAGITVITAMDRKEYNLENITKEIFHLTTMITELARANNESEVKSKRAKEAILSKIKSWEAGERGFKIGAGKAPMWLVWDNEEKKYVFNPRKKQVMLRKIELFKLGHGGQKIADLLELEFGEKITHKTGANIYSEVRRPSLIGELHMENGGKKYVLKEYYPPLITRYEYYELLSFAAKRTAVKSGQKFVGIISGIDIFKCSSCGKSVGSHVIYRKKLLQDVTGGHKRYGCVEARRNNNCEMKATVQIDFVENAVVRFCQDRVNLRRILLKTRDQSEIIEQVKLLNEEKIMIQDKIELLVESLTHYSQKAPTSVLNKISELESELELVANKIIDSECELDMINQTQKDTVSERWASLTKNLSTMPVDERLNLRQLVGDTFKNIWLKTYDKNAEKQFGINLLVQERLFNGSHNNFFDLILEFHNGYKRMLRIDSKSGDLISGFDFTSND</sequence>
<organism evidence="4 5">
    <name type="scientific">Shewanella avicenniae</name>
    <dbReference type="NCBI Taxonomy" id="2814294"/>
    <lineage>
        <taxon>Bacteria</taxon>
        <taxon>Pseudomonadati</taxon>
        <taxon>Pseudomonadota</taxon>
        <taxon>Gammaproteobacteria</taxon>
        <taxon>Alteromonadales</taxon>
        <taxon>Shewanellaceae</taxon>
        <taxon>Shewanella</taxon>
    </lineage>
</organism>
<dbReference type="Gene3D" id="3.40.50.1390">
    <property type="entry name" value="Resolvase, N-terminal catalytic domain"/>
    <property type="match status" value="1"/>
</dbReference>
<gene>
    <name evidence="4" type="ORF">JYB87_07915</name>
</gene>
<feature type="domain" description="Resolvase/invertase-type recombinase catalytic" evidence="3">
    <location>
        <begin position="6"/>
        <end position="167"/>
    </location>
</feature>
<dbReference type="CDD" id="cd00338">
    <property type="entry name" value="Ser_Recombinase"/>
    <property type="match status" value="1"/>
</dbReference>
<evidence type="ECO:0000256" key="2">
    <source>
        <dbReference type="ARBA" id="ARBA00023172"/>
    </source>
</evidence>
<protein>
    <submittedName>
        <fullName evidence="4">Recombinase family protein</fullName>
    </submittedName>
</protein>
<dbReference type="InterPro" id="IPR036162">
    <property type="entry name" value="Resolvase-like_N_sf"/>
</dbReference>
<dbReference type="PROSITE" id="PS51736">
    <property type="entry name" value="RECOMBINASES_3"/>
    <property type="match status" value="1"/>
</dbReference>
<dbReference type="Proteomes" id="UP000662770">
    <property type="component" value="Chromosome"/>
</dbReference>
<keyword evidence="1" id="KW-0238">DNA-binding</keyword>